<sequence length="110" mass="12194">MNDDALRREILELGLEDDIPLWEIADACRTDGLIAAGSPGVDVLAASLVALARTGEIRIRVGRWDDPDTRDADIEEAEPLLNDPRRYSSAEEIANGLERVYYVNVDNIVE</sequence>
<dbReference type="EMBL" id="PJNE01000001">
    <property type="protein sequence ID" value="PKW27311.1"/>
    <property type="molecule type" value="Genomic_DNA"/>
</dbReference>
<dbReference type="AlphaFoldDB" id="A0A2N3YKD3"/>
<accession>A0A2N3YKD3</accession>
<keyword evidence="2" id="KW-1185">Reference proteome</keyword>
<gene>
    <name evidence="1" type="ORF">ATL31_2149</name>
</gene>
<organism evidence="1 2">
    <name type="scientific">Phycicoccus duodecadis</name>
    <dbReference type="NCBI Taxonomy" id="173053"/>
    <lineage>
        <taxon>Bacteria</taxon>
        <taxon>Bacillati</taxon>
        <taxon>Actinomycetota</taxon>
        <taxon>Actinomycetes</taxon>
        <taxon>Micrococcales</taxon>
        <taxon>Intrasporangiaceae</taxon>
        <taxon>Phycicoccus</taxon>
    </lineage>
</organism>
<evidence type="ECO:0000313" key="2">
    <source>
        <dbReference type="Proteomes" id="UP000233781"/>
    </source>
</evidence>
<reference evidence="1 2" key="1">
    <citation type="submission" date="2017-12" db="EMBL/GenBank/DDBJ databases">
        <title>Sequencing the genomes of 1000 Actinobacteria strains.</title>
        <authorList>
            <person name="Klenk H.-P."/>
        </authorList>
    </citation>
    <scope>NUCLEOTIDE SEQUENCE [LARGE SCALE GENOMIC DNA]</scope>
    <source>
        <strain evidence="1 2">DSM 12806</strain>
    </source>
</reference>
<proteinExistence type="predicted"/>
<dbReference type="RefSeq" id="WP_101395755.1">
    <property type="nucleotide sequence ID" value="NZ_PJNE01000001.1"/>
</dbReference>
<comment type="caution">
    <text evidence="1">The sequence shown here is derived from an EMBL/GenBank/DDBJ whole genome shotgun (WGS) entry which is preliminary data.</text>
</comment>
<evidence type="ECO:0000313" key="1">
    <source>
        <dbReference type="EMBL" id="PKW27311.1"/>
    </source>
</evidence>
<protein>
    <submittedName>
        <fullName evidence="1">Uncharacterized protein</fullName>
    </submittedName>
</protein>
<dbReference type="Proteomes" id="UP000233781">
    <property type="component" value="Unassembled WGS sequence"/>
</dbReference>
<name>A0A2N3YKD3_9MICO</name>